<gene>
    <name evidence="2" type="ORF">L207DRAFT_570679</name>
</gene>
<organism evidence="2 3">
    <name type="scientific">Hyaloscypha variabilis (strain UAMH 11265 / GT02V1 / F)</name>
    <name type="common">Meliniomyces variabilis</name>
    <dbReference type="NCBI Taxonomy" id="1149755"/>
    <lineage>
        <taxon>Eukaryota</taxon>
        <taxon>Fungi</taxon>
        <taxon>Dikarya</taxon>
        <taxon>Ascomycota</taxon>
        <taxon>Pezizomycotina</taxon>
        <taxon>Leotiomycetes</taxon>
        <taxon>Helotiales</taxon>
        <taxon>Hyaloscyphaceae</taxon>
        <taxon>Hyaloscypha</taxon>
        <taxon>Hyaloscypha variabilis</taxon>
    </lineage>
</organism>
<sequence>MSSASRDTNGAFTRRPTQAELQSESDYKHACRWFEEEEARKSAAFTKEMSDLLTKQKTTLPAEIERLTTEDQELFNELLAPESFIHEIACMELALKTREIAELAADAKAIAELYVKKARELQDAADKLDNAKAVVDYAIEVLINEPLTDKKGIKGDDNLEEVTARLEQDTDFISLRQMLEQARNTIETRVNQPSS</sequence>
<feature type="region of interest" description="Disordered" evidence="1">
    <location>
        <begin position="1"/>
        <end position="26"/>
    </location>
</feature>
<dbReference type="Proteomes" id="UP000235786">
    <property type="component" value="Unassembled WGS sequence"/>
</dbReference>
<name>A0A2J6R677_HYAVF</name>
<keyword evidence="3" id="KW-1185">Reference proteome</keyword>
<proteinExistence type="predicted"/>
<evidence type="ECO:0000256" key="1">
    <source>
        <dbReference type="SAM" id="MobiDB-lite"/>
    </source>
</evidence>
<evidence type="ECO:0000313" key="2">
    <source>
        <dbReference type="EMBL" id="PMD33989.1"/>
    </source>
</evidence>
<dbReference type="EMBL" id="KZ613954">
    <property type="protein sequence ID" value="PMD33989.1"/>
    <property type="molecule type" value="Genomic_DNA"/>
</dbReference>
<protein>
    <submittedName>
        <fullName evidence="2">Uncharacterized protein</fullName>
    </submittedName>
</protein>
<accession>A0A2J6R677</accession>
<evidence type="ECO:0000313" key="3">
    <source>
        <dbReference type="Proteomes" id="UP000235786"/>
    </source>
</evidence>
<dbReference type="AlphaFoldDB" id="A0A2J6R677"/>
<feature type="compositionally biased region" description="Polar residues" evidence="1">
    <location>
        <begin position="1"/>
        <end position="24"/>
    </location>
</feature>
<reference evidence="2 3" key="1">
    <citation type="submission" date="2016-04" db="EMBL/GenBank/DDBJ databases">
        <title>A degradative enzymes factory behind the ericoid mycorrhizal symbiosis.</title>
        <authorList>
            <consortium name="DOE Joint Genome Institute"/>
            <person name="Martino E."/>
            <person name="Morin E."/>
            <person name="Grelet G."/>
            <person name="Kuo A."/>
            <person name="Kohler A."/>
            <person name="Daghino S."/>
            <person name="Barry K."/>
            <person name="Choi C."/>
            <person name="Cichocki N."/>
            <person name="Clum A."/>
            <person name="Copeland A."/>
            <person name="Hainaut M."/>
            <person name="Haridas S."/>
            <person name="Labutti K."/>
            <person name="Lindquist E."/>
            <person name="Lipzen A."/>
            <person name="Khouja H.-R."/>
            <person name="Murat C."/>
            <person name="Ohm R."/>
            <person name="Olson A."/>
            <person name="Spatafora J."/>
            <person name="Veneault-Fourrey C."/>
            <person name="Henrissat B."/>
            <person name="Grigoriev I."/>
            <person name="Martin F."/>
            <person name="Perotto S."/>
        </authorList>
    </citation>
    <scope>NUCLEOTIDE SEQUENCE [LARGE SCALE GENOMIC DNA]</scope>
    <source>
        <strain evidence="2 3">F</strain>
    </source>
</reference>